<dbReference type="AlphaFoldDB" id="A0AAD7VE69"/>
<proteinExistence type="predicted"/>
<accession>A0AAD7VE69</accession>
<gene>
    <name evidence="2" type="ORF">O6P43_010243</name>
</gene>
<dbReference type="Proteomes" id="UP001163823">
    <property type="component" value="Chromosome 4"/>
</dbReference>
<feature type="region of interest" description="Disordered" evidence="1">
    <location>
        <begin position="1"/>
        <end position="70"/>
    </location>
</feature>
<dbReference type="EMBL" id="JARAOO010000004">
    <property type="protein sequence ID" value="KAJ7972339.1"/>
    <property type="molecule type" value="Genomic_DNA"/>
</dbReference>
<sequence>MGLTQEQEVAEVRAATRRHPKALKERATQASNKGKRPMKEGRRAPKRLKPSSASHRDTAEVSSVRRAQEESWTEVTEGVLPLVTISVDDLQIPSMVAHKKRARAGPSLKERTGPDGFSLAKVPAQVLLGVPEDAYISDIPSAAYAIARGSTLPANAAMIDDLPLESVFITELFAGVQSLQY</sequence>
<organism evidence="2 3">
    <name type="scientific">Quillaja saponaria</name>
    <name type="common">Soap bark tree</name>
    <dbReference type="NCBI Taxonomy" id="32244"/>
    <lineage>
        <taxon>Eukaryota</taxon>
        <taxon>Viridiplantae</taxon>
        <taxon>Streptophyta</taxon>
        <taxon>Embryophyta</taxon>
        <taxon>Tracheophyta</taxon>
        <taxon>Spermatophyta</taxon>
        <taxon>Magnoliopsida</taxon>
        <taxon>eudicotyledons</taxon>
        <taxon>Gunneridae</taxon>
        <taxon>Pentapetalae</taxon>
        <taxon>rosids</taxon>
        <taxon>fabids</taxon>
        <taxon>Fabales</taxon>
        <taxon>Quillajaceae</taxon>
        <taxon>Quillaja</taxon>
    </lineage>
</organism>
<reference evidence="2" key="1">
    <citation type="journal article" date="2023" name="Science">
        <title>Elucidation of the pathway for biosynthesis of saponin adjuvants from the soapbark tree.</title>
        <authorList>
            <person name="Reed J."/>
            <person name="Orme A."/>
            <person name="El-Demerdash A."/>
            <person name="Owen C."/>
            <person name="Martin L.B.B."/>
            <person name="Misra R.C."/>
            <person name="Kikuchi S."/>
            <person name="Rejzek M."/>
            <person name="Martin A.C."/>
            <person name="Harkess A."/>
            <person name="Leebens-Mack J."/>
            <person name="Louveau T."/>
            <person name="Stephenson M.J."/>
            <person name="Osbourn A."/>
        </authorList>
    </citation>
    <scope>NUCLEOTIDE SEQUENCE</scope>
    <source>
        <strain evidence="2">S10</strain>
    </source>
</reference>
<dbReference type="KEGG" id="qsa:O6P43_010243"/>
<evidence type="ECO:0000313" key="2">
    <source>
        <dbReference type="EMBL" id="KAJ7972339.1"/>
    </source>
</evidence>
<comment type="caution">
    <text evidence="2">The sequence shown here is derived from an EMBL/GenBank/DDBJ whole genome shotgun (WGS) entry which is preliminary data.</text>
</comment>
<name>A0AAD7VE69_QUISA</name>
<evidence type="ECO:0000256" key="1">
    <source>
        <dbReference type="SAM" id="MobiDB-lite"/>
    </source>
</evidence>
<keyword evidence="3" id="KW-1185">Reference proteome</keyword>
<protein>
    <submittedName>
        <fullName evidence="2">Uncharacterized protein</fullName>
    </submittedName>
</protein>
<evidence type="ECO:0000313" key="3">
    <source>
        <dbReference type="Proteomes" id="UP001163823"/>
    </source>
</evidence>